<sequence length="32" mass="3685">MSDITDILCRLESLIRFGTIAEVDYAKRLLTK</sequence>
<organism evidence="1 2">
    <name type="scientific">Actinobacillus seminis</name>
    <dbReference type="NCBI Taxonomy" id="722"/>
    <lineage>
        <taxon>Bacteria</taxon>
        <taxon>Pseudomonadati</taxon>
        <taxon>Pseudomonadota</taxon>
        <taxon>Gammaproteobacteria</taxon>
        <taxon>Pasteurellales</taxon>
        <taxon>Pasteurellaceae</taxon>
        <taxon>Actinobacillus</taxon>
    </lineage>
</organism>
<dbReference type="Proteomes" id="UP000254507">
    <property type="component" value="Unassembled WGS sequence"/>
</dbReference>
<gene>
    <name evidence="1" type="ORF">NCTC10851_00913</name>
</gene>
<protein>
    <submittedName>
        <fullName evidence="1">Uncharacterized protein</fullName>
    </submittedName>
</protein>
<evidence type="ECO:0000313" key="1">
    <source>
        <dbReference type="EMBL" id="SUU35577.1"/>
    </source>
</evidence>
<accession>A0A380VCT5</accession>
<dbReference type="AlphaFoldDB" id="A0A380VCT5"/>
<proteinExistence type="predicted"/>
<dbReference type="EMBL" id="UFSB01000001">
    <property type="protein sequence ID" value="SUU35577.1"/>
    <property type="molecule type" value="Genomic_DNA"/>
</dbReference>
<name>A0A380VCT5_9PAST</name>
<evidence type="ECO:0000313" key="2">
    <source>
        <dbReference type="Proteomes" id="UP000254507"/>
    </source>
</evidence>
<reference evidence="1 2" key="1">
    <citation type="submission" date="2018-06" db="EMBL/GenBank/DDBJ databases">
        <authorList>
            <consortium name="Pathogen Informatics"/>
            <person name="Doyle S."/>
        </authorList>
    </citation>
    <scope>NUCLEOTIDE SEQUENCE [LARGE SCALE GENOMIC DNA]</scope>
    <source>
        <strain evidence="1 2">NCTC10851</strain>
    </source>
</reference>